<accession>A0A7J6MCJ3</accession>
<evidence type="ECO:0000313" key="2">
    <source>
        <dbReference type="Proteomes" id="UP000591131"/>
    </source>
</evidence>
<dbReference type="Proteomes" id="UP000591131">
    <property type="component" value="Unassembled WGS sequence"/>
</dbReference>
<keyword evidence="2" id="KW-1185">Reference proteome</keyword>
<dbReference type="OrthoDB" id="10364285at2759"/>
<dbReference type="AlphaFoldDB" id="A0A7J6MCJ3"/>
<proteinExistence type="predicted"/>
<reference evidence="1 2" key="1">
    <citation type="submission" date="2020-04" db="EMBL/GenBank/DDBJ databases">
        <title>Perkinsus chesapeaki whole genome sequence.</title>
        <authorList>
            <person name="Bogema D.R."/>
        </authorList>
    </citation>
    <scope>NUCLEOTIDE SEQUENCE [LARGE SCALE GENOMIC DNA]</scope>
    <source>
        <strain evidence="1">ATCC PRA-425</strain>
    </source>
</reference>
<dbReference type="EMBL" id="JAAPAO010000185">
    <property type="protein sequence ID" value="KAF4668731.1"/>
    <property type="molecule type" value="Genomic_DNA"/>
</dbReference>
<evidence type="ECO:0000313" key="1">
    <source>
        <dbReference type="EMBL" id="KAF4668731.1"/>
    </source>
</evidence>
<sequence length="224" mass="24620">MVIGSESTSSINAEEGFLNPVEEGKTVVEQCERKGGSDELCAWARSTAEEAARRHKMGVPSWDRQSKIGLFVTKLSTALDEYNLSLPERDRLCEAARSRLVPDRLIANVSGGAKTALRNRKPSSVAEMCKIVEDHTSRDDPVERSGPMPAAPAYHPSSLIRLYSSSSGIGNHPPFQVYHRLETFKLKGIVIVGAMVGPSYVYQGCLQMAKGKKLVSQTVYIYNF</sequence>
<comment type="caution">
    <text evidence="1">The sequence shown here is derived from an EMBL/GenBank/DDBJ whole genome shotgun (WGS) entry which is preliminary data.</text>
</comment>
<protein>
    <submittedName>
        <fullName evidence="1">Uncharacterized protein</fullName>
    </submittedName>
</protein>
<gene>
    <name evidence="1" type="ORF">FOL47_002906</name>
</gene>
<organism evidence="1 2">
    <name type="scientific">Perkinsus chesapeaki</name>
    <name type="common">Clam parasite</name>
    <name type="synonym">Perkinsus andrewsi</name>
    <dbReference type="NCBI Taxonomy" id="330153"/>
    <lineage>
        <taxon>Eukaryota</taxon>
        <taxon>Sar</taxon>
        <taxon>Alveolata</taxon>
        <taxon>Perkinsozoa</taxon>
        <taxon>Perkinsea</taxon>
        <taxon>Perkinsida</taxon>
        <taxon>Perkinsidae</taxon>
        <taxon>Perkinsus</taxon>
    </lineage>
</organism>
<name>A0A7J6MCJ3_PERCH</name>